<dbReference type="InParanoid" id="A0A7M7PW03"/>
<organism evidence="3 4">
    <name type="scientific">Nasonia vitripennis</name>
    <name type="common">Parasitic wasp</name>
    <dbReference type="NCBI Taxonomy" id="7425"/>
    <lineage>
        <taxon>Eukaryota</taxon>
        <taxon>Metazoa</taxon>
        <taxon>Ecdysozoa</taxon>
        <taxon>Arthropoda</taxon>
        <taxon>Hexapoda</taxon>
        <taxon>Insecta</taxon>
        <taxon>Pterygota</taxon>
        <taxon>Neoptera</taxon>
        <taxon>Endopterygota</taxon>
        <taxon>Hymenoptera</taxon>
        <taxon>Apocrita</taxon>
        <taxon>Proctotrupomorpha</taxon>
        <taxon>Chalcidoidea</taxon>
        <taxon>Pteromalidae</taxon>
        <taxon>Pteromalinae</taxon>
        <taxon>Nasonia</taxon>
    </lineage>
</organism>
<reference evidence="3" key="1">
    <citation type="submission" date="2021-01" db="UniProtKB">
        <authorList>
            <consortium name="EnsemblMetazoa"/>
        </authorList>
    </citation>
    <scope>IDENTIFICATION</scope>
</reference>
<dbReference type="RefSeq" id="XP_031777848.1">
    <property type="nucleotide sequence ID" value="XM_031921988.1"/>
</dbReference>
<dbReference type="KEGG" id="nvi:107980898"/>
<keyword evidence="4" id="KW-1185">Reference proteome</keyword>
<sequence>MKRLVYMTGLFALLALQQASAADVEPQIKVTSAELWYANPEYIDKLVYKLNKHNATYNNIRVNCIITQDLPADVVTRIRVYACDSEHKNARLLLEDSTPICKESPNRKLLPKVVVLDKSKLQGKCVKRGVWDIVDMGNFRFEVLVPRIHEISTGSATPRSSSSRPPSTPSGATSTTEYARLVL</sequence>
<evidence type="ECO:0000256" key="1">
    <source>
        <dbReference type="SAM" id="MobiDB-lite"/>
    </source>
</evidence>
<dbReference type="EnsemblMetazoa" id="XM_031921988">
    <property type="protein sequence ID" value="XP_031777848"/>
    <property type="gene ID" value="LOC107980898"/>
</dbReference>
<evidence type="ECO:0000256" key="2">
    <source>
        <dbReference type="SAM" id="SignalP"/>
    </source>
</evidence>
<dbReference type="Proteomes" id="UP000002358">
    <property type="component" value="Chromosome 1"/>
</dbReference>
<feature type="signal peptide" evidence="2">
    <location>
        <begin position="1"/>
        <end position="21"/>
    </location>
</feature>
<dbReference type="AlphaFoldDB" id="A0A7M7PW03"/>
<proteinExistence type="predicted"/>
<dbReference type="GeneID" id="107980898"/>
<protein>
    <submittedName>
        <fullName evidence="3">Uncharacterized protein</fullName>
    </submittedName>
</protein>
<name>A0A7M7PW03_NASVI</name>
<feature type="chain" id="PRO_5029598129" evidence="2">
    <location>
        <begin position="22"/>
        <end position="183"/>
    </location>
</feature>
<evidence type="ECO:0000313" key="4">
    <source>
        <dbReference type="Proteomes" id="UP000002358"/>
    </source>
</evidence>
<evidence type="ECO:0000313" key="3">
    <source>
        <dbReference type="EnsemblMetazoa" id="XP_031777848"/>
    </source>
</evidence>
<feature type="region of interest" description="Disordered" evidence="1">
    <location>
        <begin position="153"/>
        <end position="176"/>
    </location>
</feature>
<accession>A0A7M7PW03</accession>
<keyword evidence="2" id="KW-0732">Signal</keyword>